<evidence type="ECO:0000259" key="2">
    <source>
        <dbReference type="Pfam" id="PF13392"/>
    </source>
</evidence>
<accession>A0ABU7X9H8</accession>
<evidence type="ECO:0000313" key="4">
    <source>
        <dbReference type="Proteomes" id="UP001328425"/>
    </source>
</evidence>
<dbReference type="Proteomes" id="UP001328425">
    <property type="component" value="Unassembled WGS sequence"/>
</dbReference>
<keyword evidence="4" id="KW-1185">Reference proteome</keyword>
<proteinExistence type="predicted"/>
<sequence>MNSIEVWKDIPGYEDEYQASTLGNIRSIKSNNLILKGDFQPNGYKRVYLWKNGSKKNLLVHRLVALSFLPNPNNYEEVNHLDENKANNKLENLEWCTHSYNMNYGEVKKKISESHKGKVISEKSRKKLSENSKNRKWINNGKLEKCVKENTLNNFLINGWNFGRIKNMEV</sequence>
<evidence type="ECO:0000259" key="1">
    <source>
        <dbReference type="Pfam" id="PF07463"/>
    </source>
</evidence>
<protein>
    <submittedName>
        <fullName evidence="3">NUMOD4 domain-containing protein</fullName>
    </submittedName>
</protein>
<organism evidence="3 4">
    <name type="scientific">Peptoniphilus grossensis</name>
    <dbReference type="NCBI Taxonomy" id="1465756"/>
    <lineage>
        <taxon>Bacteria</taxon>
        <taxon>Bacillati</taxon>
        <taxon>Bacillota</taxon>
        <taxon>Tissierellia</taxon>
        <taxon>Tissierellales</taxon>
        <taxon>Peptoniphilaceae</taxon>
        <taxon>Peptoniphilus</taxon>
    </lineage>
</organism>
<feature type="domain" description="NUMOD4" evidence="1">
    <location>
        <begin position="5"/>
        <end position="49"/>
    </location>
</feature>
<comment type="caution">
    <text evidence="3">The sequence shown here is derived from an EMBL/GenBank/DDBJ whole genome shotgun (WGS) entry which is preliminary data.</text>
</comment>
<reference evidence="3 4" key="1">
    <citation type="submission" date="2022-11" db="EMBL/GenBank/DDBJ databases">
        <title>The First Case of Preauricular Fistular Abscess Caused by Peptoniphilus grossensis.</title>
        <authorList>
            <person name="Byun J.-H."/>
        </authorList>
    </citation>
    <scope>NUCLEOTIDE SEQUENCE [LARGE SCALE GENOMIC DNA]</scope>
    <source>
        <strain evidence="3 4">GYB008</strain>
    </source>
</reference>
<dbReference type="Pfam" id="PF13392">
    <property type="entry name" value="HNH_3"/>
    <property type="match status" value="1"/>
</dbReference>
<feature type="domain" description="HNH nuclease" evidence="2">
    <location>
        <begin position="59"/>
        <end position="102"/>
    </location>
</feature>
<dbReference type="RefSeq" id="WP_316054834.1">
    <property type="nucleotide sequence ID" value="NZ_JARBCY010000021.1"/>
</dbReference>
<name>A0ABU7X9H8_9FIRM</name>
<evidence type="ECO:0000313" key="3">
    <source>
        <dbReference type="EMBL" id="MEF3317645.1"/>
    </source>
</evidence>
<dbReference type="InterPro" id="IPR010902">
    <property type="entry name" value="NUMOD4"/>
</dbReference>
<gene>
    <name evidence="3" type="ORF">PV361_02880</name>
</gene>
<dbReference type="InterPro" id="IPR003615">
    <property type="entry name" value="HNH_nuc"/>
</dbReference>
<dbReference type="SUPFAM" id="SSF54060">
    <property type="entry name" value="His-Me finger endonucleases"/>
    <property type="match status" value="1"/>
</dbReference>
<dbReference type="EMBL" id="JARBCY010000021">
    <property type="protein sequence ID" value="MEF3317645.1"/>
    <property type="molecule type" value="Genomic_DNA"/>
</dbReference>
<dbReference type="Pfam" id="PF07463">
    <property type="entry name" value="NUMOD4"/>
    <property type="match status" value="1"/>
</dbReference>
<dbReference type="Gene3D" id="3.90.75.20">
    <property type="match status" value="1"/>
</dbReference>
<dbReference type="InterPro" id="IPR044925">
    <property type="entry name" value="His-Me_finger_sf"/>
</dbReference>